<dbReference type="EMBL" id="CP108253">
    <property type="protein sequence ID" value="WTU38087.1"/>
    <property type="molecule type" value="Genomic_DNA"/>
</dbReference>
<name>A0AAU2GQM4_9ACTN</name>
<organism evidence="1">
    <name type="scientific">Streptomyces sp. NBC_00060</name>
    <dbReference type="NCBI Taxonomy" id="2975636"/>
    <lineage>
        <taxon>Bacteria</taxon>
        <taxon>Bacillati</taxon>
        <taxon>Actinomycetota</taxon>
        <taxon>Actinomycetes</taxon>
        <taxon>Kitasatosporales</taxon>
        <taxon>Streptomycetaceae</taxon>
        <taxon>Streptomyces</taxon>
    </lineage>
</organism>
<reference evidence="1" key="1">
    <citation type="submission" date="2022-10" db="EMBL/GenBank/DDBJ databases">
        <title>The complete genomes of actinobacterial strains from the NBC collection.</title>
        <authorList>
            <person name="Joergensen T.S."/>
            <person name="Alvarez Arevalo M."/>
            <person name="Sterndorff E.B."/>
            <person name="Faurdal D."/>
            <person name="Vuksanovic O."/>
            <person name="Mourched A.-S."/>
            <person name="Charusanti P."/>
            <person name="Shaw S."/>
            <person name="Blin K."/>
            <person name="Weber T."/>
        </authorList>
    </citation>
    <scope>NUCLEOTIDE SEQUENCE</scope>
    <source>
        <strain evidence="1">NBC_00060</strain>
    </source>
</reference>
<protein>
    <submittedName>
        <fullName evidence="1">Uncharacterized protein</fullName>
    </submittedName>
</protein>
<gene>
    <name evidence="1" type="ORF">OHV25_00045</name>
    <name evidence="2" type="ORF">OHV25_39795</name>
</gene>
<dbReference type="EMBL" id="CP108253">
    <property type="protein sequence ID" value="WTU45272.1"/>
    <property type="molecule type" value="Genomic_DNA"/>
</dbReference>
<dbReference type="AlphaFoldDB" id="A0AAU2GQM4"/>
<accession>A0AAU2GQM4</accession>
<evidence type="ECO:0000313" key="1">
    <source>
        <dbReference type="EMBL" id="WTU38087.1"/>
    </source>
</evidence>
<sequence length="115" mass="12121">MLRVLRRLVRPSHLRLPVRPFGAGVTALPPTAREALGTGVCAGEAVAYNRSRVATATALTLYRSGVTLPMPDGELDTAVHALAFPYSVPSPQTRAAIRAALAVLEADDTLTVTTD</sequence>
<evidence type="ECO:0000313" key="2">
    <source>
        <dbReference type="EMBL" id="WTU45272.1"/>
    </source>
</evidence>
<proteinExistence type="predicted"/>